<dbReference type="EMBL" id="CM008050">
    <property type="protein sequence ID" value="PVH37814.1"/>
    <property type="molecule type" value="Genomic_DNA"/>
</dbReference>
<protein>
    <submittedName>
        <fullName evidence="2">Uncharacterized protein</fullName>
    </submittedName>
</protein>
<dbReference type="AlphaFoldDB" id="A0A2T8IJG5"/>
<dbReference type="Gramene" id="PVH37814">
    <property type="protein sequence ID" value="PVH37814"/>
    <property type="gene ID" value="PAHAL_5G096000"/>
</dbReference>
<sequence>MGRGRSHTLRFALLKQSDAGREGAGDKYRAPDPRNRSGGGARARPRSQPCTRKKKGHLPTAGDAKLCFCLAFRAFLLGDAVLSVSASSTADTIASV</sequence>
<organism evidence="2">
    <name type="scientific">Panicum hallii</name>
    <dbReference type="NCBI Taxonomy" id="206008"/>
    <lineage>
        <taxon>Eukaryota</taxon>
        <taxon>Viridiplantae</taxon>
        <taxon>Streptophyta</taxon>
        <taxon>Embryophyta</taxon>
        <taxon>Tracheophyta</taxon>
        <taxon>Spermatophyta</taxon>
        <taxon>Magnoliopsida</taxon>
        <taxon>Liliopsida</taxon>
        <taxon>Poales</taxon>
        <taxon>Poaceae</taxon>
        <taxon>PACMAD clade</taxon>
        <taxon>Panicoideae</taxon>
        <taxon>Panicodae</taxon>
        <taxon>Paniceae</taxon>
        <taxon>Panicinae</taxon>
        <taxon>Panicum</taxon>
        <taxon>Panicum sect. Panicum</taxon>
    </lineage>
</organism>
<reference evidence="2" key="1">
    <citation type="submission" date="2018-04" db="EMBL/GenBank/DDBJ databases">
        <title>WGS assembly of Panicum hallii.</title>
        <authorList>
            <person name="Lovell J."/>
            <person name="Jenkins J."/>
            <person name="Lowry D."/>
            <person name="Mamidi S."/>
            <person name="Sreedasyam A."/>
            <person name="Weng X."/>
            <person name="Barry K."/>
            <person name="Bonette J."/>
            <person name="Campitelli B."/>
            <person name="Daum C."/>
            <person name="Gordon S."/>
            <person name="Gould B."/>
            <person name="Lipzen A."/>
            <person name="Macqueen A."/>
            <person name="Palacio-Mejia J."/>
            <person name="Plott C."/>
            <person name="Shakirov E."/>
            <person name="Shu S."/>
            <person name="Yoshinaga Y."/>
            <person name="Zane M."/>
            <person name="Rokhsar D."/>
            <person name="Grimwood J."/>
            <person name="Schmutz J."/>
            <person name="Juenger T."/>
        </authorList>
    </citation>
    <scope>NUCLEOTIDE SEQUENCE [LARGE SCALE GENOMIC DNA]</scope>
    <source>
        <strain evidence="2">FIL2</strain>
    </source>
</reference>
<feature type="compositionally biased region" description="Basic and acidic residues" evidence="1">
    <location>
        <begin position="18"/>
        <end position="35"/>
    </location>
</feature>
<feature type="region of interest" description="Disordered" evidence="1">
    <location>
        <begin position="1"/>
        <end position="59"/>
    </location>
</feature>
<dbReference type="Proteomes" id="UP000243499">
    <property type="component" value="Chromosome 5"/>
</dbReference>
<name>A0A2T8IJG5_9POAL</name>
<proteinExistence type="predicted"/>
<evidence type="ECO:0000256" key="1">
    <source>
        <dbReference type="SAM" id="MobiDB-lite"/>
    </source>
</evidence>
<gene>
    <name evidence="2" type="ORF">PAHAL_5G096000</name>
</gene>
<evidence type="ECO:0000313" key="2">
    <source>
        <dbReference type="EMBL" id="PVH37814.1"/>
    </source>
</evidence>
<accession>A0A2T8IJG5</accession>